<evidence type="ECO:0000313" key="2">
    <source>
        <dbReference type="Proteomes" id="UP000266301"/>
    </source>
</evidence>
<organism evidence="1 2">
    <name type="scientific">Clostridium fermenticellae</name>
    <dbReference type="NCBI Taxonomy" id="2068654"/>
    <lineage>
        <taxon>Bacteria</taxon>
        <taxon>Bacillati</taxon>
        <taxon>Bacillota</taxon>
        <taxon>Clostridia</taxon>
        <taxon>Eubacteriales</taxon>
        <taxon>Clostridiaceae</taxon>
        <taxon>Clostridium</taxon>
    </lineage>
</organism>
<dbReference type="KEGG" id="cfer:D4Z93_08980"/>
<dbReference type="Proteomes" id="UP000266301">
    <property type="component" value="Chromosome"/>
</dbReference>
<sequence>MSDGTDTKIVGMHQFKQSSDGIKVKLGVFVPEAAPKEIIEGHKWHLMVEFQNVLEAAVQEKPNAIQKAALGLAIKKMKSSWK</sequence>
<accession>A0A386H4R2</accession>
<gene>
    <name evidence="1" type="ORF">D4Z93_08980</name>
</gene>
<keyword evidence="2" id="KW-1185">Reference proteome</keyword>
<proteinExistence type="predicted"/>
<dbReference type="OrthoDB" id="2284173at2"/>
<protein>
    <submittedName>
        <fullName evidence="1">Uncharacterized protein</fullName>
    </submittedName>
</protein>
<name>A0A386H4R2_9CLOT</name>
<dbReference type="EMBL" id="CP032416">
    <property type="protein sequence ID" value="AYD40656.1"/>
    <property type="molecule type" value="Genomic_DNA"/>
</dbReference>
<dbReference type="AlphaFoldDB" id="A0A386H4R2"/>
<evidence type="ECO:0000313" key="1">
    <source>
        <dbReference type="EMBL" id="AYD40656.1"/>
    </source>
</evidence>
<reference evidence="1 2" key="1">
    <citation type="journal article" date="2019" name="Int. J. Syst. Evol. Microbiol.">
        <title>Clostridium fermenticellae sp. nov., isolated from the mud in a fermentation cellar for the production of the Chinese liquor, baijiu.</title>
        <authorList>
            <person name="Xu P.X."/>
            <person name="Chai L.J."/>
            <person name="Qiu T."/>
            <person name="Zhang X.J."/>
            <person name="Lu Z.M."/>
            <person name="Xiao C."/>
            <person name="Wang S.T."/>
            <person name="Shen C.H."/>
            <person name="Shi J.S."/>
            <person name="Xu Z.H."/>
        </authorList>
    </citation>
    <scope>NUCLEOTIDE SEQUENCE [LARGE SCALE GENOMIC DNA]</scope>
    <source>
        <strain evidence="1 2">JN500901</strain>
    </source>
</reference>